<organism evidence="2 3">
    <name type="scientific">Tenebrio molitor</name>
    <name type="common">Yellow mealworm beetle</name>
    <dbReference type="NCBI Taxonomy" id="7067"/>
    <lineage>
        <taxon>Eukaryota</taxon>
        <taxon>Metazoa</taxon>
        <taxon>Ecdysozoa</taxon>
        <taxon>Arthropoda</taxon>
        <taxon>Hexapoda</taxon>
        <taxon>Insecta</taxon>
        <taxon>Pterygota</taxon>
        <taxon>Neoptera</taxon>
        <taxon>Endopterygota</taxon>
        <taxon>Coleoptera</taxon>
        <taxon>Polyphaga</taxon>
        <taxon>Cucujiformia</taxon>
        <taxon>Tenebrionidae</taxon>
        <taxon>Tenebrio</taxon>
    </lineage>
</organism>
<reference evidence="2" key="2">
    <citation type="submission" date="2021-08" db="EMBL/GenBank/DDBJ databases">
        <authorList>
            <person name="Eriksson T."/>
        </authorList>
    </citation>
    <scope>NUCLEOTIDE SEQUENCE</scope>
    <source>
        <strain evidence="2">Stoneville</strain>
        <tissue evidence="2">Whole head</tissue>
    </source>
</reference>
<keyword evidence="3" id="KW-1185">Reference proteome</keyword>
<dbReference type="EMBL" id="JABDTM020024879">
    <property type="protein sequence ID" value="KAH0813870.1"/>
    <property type="molecule type" value="Genomic_DNA"/>
</dbReference>
<protein>
    <submittedName>
        <fullName evidence="2">Uncharacterized protein</fullName>
    </submittedName>
</protein>
<evidence type="ECO:0000313" key="3">
    <source>
        <dbReference type="Proteomes" id="UP000719412"/>
    </source>
</evidence>
<feature type="region of interest" description="Disordered" evidence="1">
    <location>
        <begin position="507"/>
        <end position="528"/>
    </location>
</feature>
<reference evidence="2" key="1">
    <citation type="journal article" date="2020" name="J Insects Food Feed">
        <title>The yellow mealworm (Tenebrio molitor) genome: a resource for the emerging insects as food and feed industry.</title>
        <authorList>
            <person name="Eriksson T."/>
            <person name="Andere A."/>
            <person name="Kelstrup H."/>
            <person name="Emery V."/>
            <person name="Picard C."/>
        </authorList>
    </citation>
    <scope>NUCLEOTIDE SEQUENCE</scope>
    <source>
        <strain evidence="2">Stoneville</strain>
        <tissue evidence="2">Whole head</tissue>
    </source>
</reference>
<feature type="compositionally biased region" description="Basic residues" evidence="1">
    <location>
        <begin position="86"/>
        <end position="95"/>
    </location>
</feature>
<sequence length="583" mass="65250">MIPGEICGIQVRSSRWPGSVNERGEKRSRLSEEKKAANLLLPVAVCDLASSCSIDVLDQRSSRNGPSVSGFPRPEESLFSGDRIVRRQTSRKGSRRTSGGRCHEAWVVVVCQNGEQVYQHVAGAWLANLTDVCPFPAVIPTAPFSSHASRRRRDVTLAPAAPPPPALDTPWDTAADTPAAINTPDNALAAADALSRRRTPGIGPFGSGTRHFVDIWYKSPVHTSAVPYILSHFWLEHNNIKKQENVDATCDFVNIEEATIVGEKARVDFRRKLPTKPSVLFEVKQLDRLKHNQFIKHFVTLRSTKFRITQQEYYTKFISNSVTRCNKFCKYFLNKRWKGSWTITKKAWMLFPDMFPHQKEKVLDSKDKGVGSKIYSFKNYSTADCIKHFGTQKDPLKHIIKVKADYLPPLRRSGECGPVPACRSRPFRVGVAFRALGHPVAAFLRRTGDVTVRNGCICVRAVLSHSVPRKHNTNENRLSRRVPLAVFSSFRHGARNIPSYYKHFPPAVARPRSTPPTPSPRAARPPALQNIQFERQVKTKWILQEGARGPRTPDSDFRGAVAVAGPRRDLPPPGNGRNQLTGP</sequence>
<comment type="caution">
    <text evidence="2">The sequence shown here is derived from an EMBL/GenBank/DDBJ whole genome shotgun (WGS) entry which is preliminary data.</text>
</comment>
<evidence type="ECO:0000313" key="2">
    <source>
        <dbReference type="EMBL" id="KAH0813870.1"/>
    </source>
</evidence>
<dbReference type="AlphaFoldDB" id="A0A8J6HFT4"/>
<evidence type="ECO:0000256" key="1">
    <source>
        <dbReference type="SAM" id="MobiDB-lite"/>
    </source>
</evidence>
<name>A0A8J6HFT4_TENMO</name>
<feature type="region of interest" description="Disordered" evidence="1">
    <location>
        <begin position="543"/>
        <end position="583"/>
    </location>
</feature>
<proteinExistence type="predicted"/>
<feature type="region of interest" description="Disordered" evidence="1">
    <location>
        <begin position="59"/>
        <end position="98"/>
    </location>
</feature>
<gene>
    <name evidence="2" type="ORF">GEV33_008923</name>
</gene>
<dbReference type="Proteomes" id="UP000719412">
    <property type="component" value="Unassembled WGS sequence"/>
</dbReference>
<accession>A0A8J6HFT4</accession>